<dbReference type="Proteomes" id="UP000294830">
    <property type="component" value="Unassembled WGS sequence"/>
</dbReference>
<dbReference type="OrthoDB" id="1436505at2"/>
<name>A0A4R2EMW3_9BACT</name>
<organism evidence="1 2">
    <name type="scientific">Acetobacteroides hydrogenigenes</name>
    <dbReference type="NCBI Taxonomy" id="979970"/>
    <lineage>
        <taxon>Bacteria</taxon>
        <taxon>Pseudomonadati</taxon>
        <taxon>Bacteroidota</taxon>
        <taxon>Bacteroidia</taxon>
        <taxon>Bacteroidales</taxon>
        <taxon>Rikenellaceae</taxon>
        <taxon>Acetobacteroides</taxon>
    </lineage>
</organism>
<accession>A0A4R2EMW3</accession>
<sequence length="177" mass="19766">MQQIATKWLAAAVLVATIVAYPAKAAIGQRNFLLTGGFGMPEMSNVGIRYLQGQVQVGASYGWFQAFGSQFQSVSITGQVHLFGSSEMSAQRPWFTRAGLCFLNEDTQEEEELHSLLNLQLGRALNLSQRWGVEVYLGYSIQVGSDKRIKDTSYWGITSNLEKSSFPNLGFNFYYRL</sequence>
<dbReference type="RefSeq" id="WP_131839158.1">
    <property type="nucleotide sequence ID" value="NZ_SLWB01000006.1"/>
</dbReference>
<keyword evidence="2" id="KW-1185">Reference proteome</keyword>
<evidence type="ECO:0000313" key="2">
    <source>
        <dbReference type="Proteomes" id="UP000294830"/>
    </source>
</evidence>
<evidence type="ECO:0000313" key="1">
    <source>
        <dbReference type="EMBL" id="TCN68582.1"/>
    </source>
</evidence>
<reference evidence="1 2" key="1">
    <citation type="submission" date="2019-03" db="EMBL/GenBank/DDBJ databases">
        <title>Genomic Encyclopedia of Archaeal and Bacterial Type Strains, Phase II (KMG-II): from individual species to whole genera.</title>
        <authorList>
            <person name="Goeker M."/>
        </authorList>
    </citation>
    <scope>NUCLEOTIDE SEQUENCE [LARGE SCALE GENOMIC DNA]</scope>
    <source>
        <strain evidence="1 2">RL-C</strain>
    </source>
</reference>
<evidence type="ECO:0008006" key="3">
    <source>
        <dbReference type="Google" id="ProtNLM"/>
    </source>
</evidence>
<proteinExistence type="predicted"/>
<protein>
    <recommendedName>
        <fullName evidence="3">Outer membrane protein with beta-barrel domain</fullName>
    </recommendedName>
</protein>
<dbReference type="AlphaFoldDB" id="A0A4R2EMW3"/>
<comment type="caution">
    <text evidence="1">The sequence shown here is derived from an EMBL/GenBank/DDBJ whole genome shotgun (WGS) entry which is preliminary data.</text>
</comment>
<gene>
    <name evidence="1" type="ORF">CLV25_106164</name>
</gene>
<dbReference type="EMBL" id="SLWB01000006">
    <property type="protein sequence ID" value="TCN68582.1"/>
    <property type="molecule type" value="Genomic_DNA"/>
</dbReference>